<protein>
    <submittedName>
        <fullName evidence="1">Uncharacterized protein</fullName>
    </submittedName>
</protein>
<dbReference type="AlphaFoldDB" id="A0A2V0QG66"/>
<proteinExistence type="predicted"/>
<dbReference type="EMBL" id="BGJZ01000279">
    <property type="protein sequence ID" value="GBH11787.1"/>
    <property type="molecule type" value="Genomic_DNA"/>
</dbReference>
<reference evidence="1 2" key="1">
    <citation type="submission" date="2018-04" db="EMBL/GenBank/DDBJ databases">
        <title>Draft genome sequence of Pseudomonas syringae pv. actinidiae biovar 1 strains isolated from kiwifruit in Kagawa prefecture.</title>
        <authorList>
            <person name="Tabuchi M."/>
            <person name="Saito M."/>
            <person name="Fujiwara S."/>
            <person name="Sasa N."/>
            <person name="Akimitsu K."/>
            <person name="Gomi K."/>
            <person name="Konishi-Sugita S."/>
            <person name="Hamano K."/>
            <person name="Kataoka I."/>
        </authorList>
    </citation>
    <scope>NUCLEOTIDE SEQUENCE [LARGE SCALE GENOMIC DNA]</scope>
    <source>
        <strain evidence="1 2">MAFF212206</strain>
    </source>
</reference>
<organism evidence="1 2">
    <name type="scientific">Pseudomonas syringae pv. actinidiae</name>
    <dbReference type="NCBI Taxonomy" id="103796"/>
    <lineage>
        <taxon>Bacteria</taxon>
        <taxon>Pseudomonadati</taxon>
        <taxon>Pseudomonadota</taxon>
        <taxon>Gammaproteobacteria</taxon>
        <taxon>Pseudomonadales</taxon>
        <taxon>Pseudomonadaceae</taxon>
        <taxon>Pseudomonas</taxon>
        <taxon>Pseudomonas syringae</taxon>
    </lineage>
</organism>
<gene>
    <name evidence="1" type="ORF">KPSA1_05235</name>
</gene>
<sequence>MVGAQLLEQLQAAAVGQHHIQHHGSRSSLGQSLTCAGPVVTGAHLKTFLAQPTAQQFAQLLIIIN</sequence>
<evidence type="ECO:0000313" key="1">
    <source>
        <dbReference type="EMBL" id="GBH11787.1"/>
    </source>
</evidence>
<evidence type="ECO:0000313" key="2">
    <source>
        <dbReference type="Proteomes" id="UP000247480"/>
    </source>
</evidence>
<accession>A0A2V0QG66</accession>
<name>A0A2V0QG66_PSESF</name>
<dbReference type="Proteomes" id="UP000247480">
    <property type="component" value="Unassembled WGS sequence"/>
</dbReference>
<comment type="caution">
    <text evidence="1">The sequence shown here is derived from an EMBL/GenBank/DDBJ whole genome shotgun (WGS) entry which is preliminary data.</text>
</comment>